<protein>
    <submittedName>
        <fullName evidence="2">Uncharacterized protein</fullName>
    </submittedName>
</protein>
<keyword evidence="3" id="KW-1185">Reference proteome</keyword>
<keyword evidence="1" id="KW-0812">Transmembrane</keyword>
<dbReference type="AlphaFoldDB" id="A0A1Y3TZW4"/>
<evidence type="ECO:0000313" key="3">
    <source>
        <dbReference type="Proteomes" id="UP000196560"/>
    </source>
</evidence>
<proteinExistence type="predicted"/>
<name>A0A1Y3TZW4_9ACTN</name>
<dbReference type="STRING" id="1118060.GCA_000311845_00470"/>
<dbReference type="EMBL" id="NFHO01000009">
    <property type="protein sequence ID" value="OUN42124.1"/>
    <property type="molecule type" value="Genomic_DNA"/>
</dbReference>
<organism evidence="2 3">
    <name type="scientific">Enorma massiliensis</name>
    <dbReference type="NCBI Taxonomy" id="1472761"/>
    <lineage>
        <taxon>Bacteria</taxon>
        <taxon>Bacillati</taxon>
        <taxon>Actinomycetota</taxon>
        <taxon>Coriobacteriia</taxon>
        <taxon>Coriobacteriales</taxon>
        <taxon>Coriobacteriaceae</taxon>
        <taxon>Enorma</taxon>
    </lineage>
</organism>
<reference evidence="3" key="1">
    <citation type="submission" date="2017-04" db="EMBL/GenBank/DDBJ databases">
        <title>Function of individual gut microbiota members based on whole genome sequencing of pure cultures obtained from chicken caecum.</title>
        <authorList>
            <person name="Medvecky M."/>
            <person name="Cejkova D."/>
            <person name="Polansky O."/>
            <person name="Karasova D."/>
            <person name="Kubasova T."/>
            <person name="Cizek A."/>
            <person name="Rychlik I."/>
        </authorList>
    </citation>
    <scope>NUCLEOTIDE SEQUENCE [LARGE SCALE GENOMIC DNA]</scope>
    <source>
        <strain evidence="3">An70</strain>
    </source>
</reference>
<dbReference type="Proteomes" id="UP000196560">
    <property type="component" value="Unassembled WGS sequence"/>
</dbReference>
<dbReference type="RefSeq" id="WP_087186783.1">
    <property type="nucleotide sequence ID" value="NZ_NFHO01000009.1"/>
</dbReference>
<keyword evidence="1" id="KW-1133">Transmembrane helix</keyword>
<dbReference type="InterPro" id="IPR011990">
    <property type="entry name" value="TPR-like_helical_dom_sf"/>
</dbReference>
<evidence type="ECO:0000256" key="1">
    <source>
        <dbReference type="SAM" id="Phobius"/>
    </source>
</evidence>
<sequence>MAGEETGAKKSEVRSLVLSAGGVDVAAVRALMARDVPSGYRAQTADEIFDDYWRWFRRFRLMEIVGVLGLAAVALIAGMLGYMVWYFVLLGLAILSAVLFRSVVGQRERSITEIITQDCDSAKWRRFMELYDERNRRGFVRRRIACNIAAADYADGRYADAIRRLASISVGERSALRVTILNTRALSLYWLGDQGAAEQALRSAQEFRDRFARSRAAKAVAASVCESVEQRLRPVETWDASDLALIVRRLEGAQAHNERASWCLRLAEYELAHGDTEVARQLLDEKVLSPMTPAMRRSRDELLHDVEARMQGR</sequence>
<keyword evidence="1" id="KW-0472">Membrane</keyword>
<evidence type="ECO:0000313" key="2">
    <source>
        <dbReference type="EMBL" id="OUN42124.1"/>
    </source>
</evidence>
<dbReference type="eggNOG" id="ENOG5032AK9">
    <property type="taxonomic scope" value="Bacteria"/>
</dbReference>
<accession>A0A1Y3TZW4</accession>
<comment type="caution">
    <text evidence="2">The sequence shown here is derived from an EMBL/GenBank/DDBJ whole genome shotgun (WGS) entry which is preliminary data.</text>
</comment>
<feature type="transmembrane region" description="Helical" evidence="1">
    <location>
        <begin position="61"/>
        <end position="78"/>
    </location>
</feature>
<dbReference type="SUPFAM" id="SSF48452">
    <property type="entry name" value="TPR-like"/>
    <property type="match status" value="1"/>
</dbReference>
<gene>
    <name evidence="2" type="ORF">B5G21_08320</name>
</gene>